<evidence type="ECO:0000256" key="2">
    <source>
        <dbReference type="ARBA" id="ARBA00022448"/>
    </source>
</evidence>
<evidence type="ECO:0000256" key="3">
    <source>
        <dbReference type="ARBA" id="ARBA00022475"/>
    </source>
</evidence>
<evidence type="ECO:0000256" key="7">
    <source>
        <dbReference type="SAM" id="Phobius"/>
    </source>
</evidence>
<dbReference type="PANTHER" id="PTHR23513">
    <property type="entry name" value="INTEGRAL MEMBRANE EFFLUX PROTEIN-RELATED"/>
    <property type="match status" value="1"/>
</dbReference>
<gene>
    <name evidence="8" type="ORF">EAS64_31855</name>
</gene>
<feature type="transmembrane region" description="Helical" evidence="7">
    <location>
        <begin position="74"/>
        <end position="96"/>
    </location>
</feature>
<protein>
    <recommendedName>
        <fullName evidence="10">MFS transporter</fullName>
    </recommendedName>
</protein>
<evidence type="ECO:0000313" key="8">
    <source>
        <dbReference type="EMBL" id="TVZ02017.1"/>
    </source>
</evidence>
<dbReference type="Gene3D" id="1.20.1250.20">
    <property type="entry name" value="MFS general substrate transporter like domains"/>
    <property type="match status" value="1"/>
</dbReference>
<dbReference type="AlphaFoldDB" id="A0A6P2BTK0"/>
<dbReference type="Pfam" id="PF05977">
    <property type="entry name" value="MFS_3"/>
    <property type="match status" value="1"/>
</dbReference>
<dbReference type="PANTHER" id="PTHR23513:SF11">
    <property type="entry name" value="STAPHYLOFERRIN A TRANSPORTER"/>
    <property type="match status" value="1"/>
</dbReference>
<sequence length="263" mass="26895">MPAPKAVAACNNGPSWRHAEVRSGRQRIRVRRHAIGTRRARPRLRLGCTQALDTPARGALIPALMPGAAARSSALSGLVLLTGMTAGSALGGWLVAARGPGWVFVLNAVSFAADVVILHALARRVPAPPRLPRTPGQVRQGIRYVTAMPSLRAAMSALTVIGTLAITFQVSIPLLITGTFGGGPAQVGEAFTAVSAGALAGAIWTATRPPRRPITAPAAAALAAGLAGVAAAPHLVVALSVLGVVARRLVDLPHLDPRDPAGC</sequence>
<keyword evidence="4 7" id="KW-0812">Transmembrane</keyword>
<dbReference type="OrthoDB" id="9775268at2"/>
<keyword evidence="5 7" id="KW-1133">Transmembrane helix</keyword>
<dbReference type="Proteomes" id="UP000460272">
    <property type="component" value="Unassembled WGS sequence"/>
</dbReference>
<feature type="transmembrane region" description="Helical" evidence="7">
    <location>
        <begin position="219"/>
        <end position="246"/>
    </location>
</feature>
<organism evidence="8 9">
    <name type="scientific">Trebonia kvetii</name>
    <dbReference type="NCBI Taxonomy" id="2480626"/>
    <lineage>
        <taxon>Bacteria</taxon>
        <taxon>Bacillati</taxon>
        <taxon>Actinomycetota</taxon>
        <taxon>Actinomycetes</taxon>
        <taxon>Streptosporangiales</taxon>
        <taxon>Treboniaceae</taxon>
        <taxon>Trebonia</taxon>
    </lineage>
</organism>
<accession>A0A6P2BTK0</accession>
<evidence type="ECO:0000256" key="1">
    <source>
        <dbReference type="ARBA" id="ARBA00004651"/>
    </source>
</evidence>
<reference evidence="8 9" key="1">
    <citation type="submission" date="2018-11" db="EMBL/GenBank/DDBJ databases">
        <title>Trebonia kvetii gen.nov., sp.nov., a novel acidophilic actinobacterium, and proposal of the new actinobacterial family Treboniaceae fam. nov.</title>
        <authorList>
            <person name="Rapoport D."/>
            <person name="Sagova-Mareckova M."/>
            <person name="Sedlacek I."/>
            <person name="Provaznik J."/>
            <person name="Kralova S."/>
            <person name="Pavlinic D."/>
            <person name="Benes V."/>
            <person name="Kopecky J."/>
        </authorList>
    </citation>
    <scope>NUCLEOTIDE SEQUENCE [LARGE SCALE GENOMIC DNA]</scope>
    <source>
        <strain evidence="8 9">15Tr583</strain>
    </source>
</reference>
<feature type="transmembrane region" description="Helical" evidence="7">
    <location>
        <begin position="102"/>
        <end position="122"/>
    </location>
</feature>
<evidence type="ECO:0000256" key="5">
    <source>
        <dbReference type="ARBA" id="ARBA00022989"/>
    </source>
</evidence>
<comment type="caution">
    <text evidence="8">The sequence shown here is derived from an EMBL/GenBank/DDBJ whole genome shotgun (WGS) entry which is preliminary data.</text>
</comment>
<dbReference type="GO" id="GO:0005886">
    <property type="term" value="C:plasma membrane"/>
    <property type="evidence" value="ECO:0007669"/>
    <property type="project" value="UniProtKB-SubCell"/>
</dbReference>
<dbReference type="EMBL" id="RPFW01000006">
    <property type="protein sequence ID" value="TVZ02017.1"/>
    <property type="molecule type" value="Genomic_DNA"/>
</dbReference>
<dbReference type="InterPro" id="IPR036259">
    <property type="entry name" value="MFS_trans_sf"/>
</dbReference>
<keyword evidence="9" id="KW-1185">Reference proteome</keyword>
<keyword evidence="2" id="KW-0813">Transport</keyword>
<dbReference type="SUPFAM" id="SSF103473">
    <property type="entry name" value="MFS general substrate transporter"/>
    <property type="match status" value="1"/>
</dbReference>
<comment type="subcellular location">
    <subcellularLocation>
        <location evidence="1">Cell membrane</location>
        <topology evidence="1">Multi-pass membrane protein</topology>
    </subcellularLocation>
</comment>
<proteinExistence type="predicted"/>
<keyword evidence="3" id="KW-1003">Cell membrane</keyword>
<feature type="transmembrane region" description="Helical" evidence="7">
    <location>
        <begin position="153"/>
        <end position="176"/>
    </location>
</feature>
<feature type="transmembrane region" description="Helical" evidence="7">
    <location>
        <begin position="188"/>
        <end position="207"/>
    </location>
</feature>
<evidence type="ECO:0008006" key="10">
    <source>
        <dbReference type="Google" id="ProtNLM"/>
    </source>
</evidence>
<evidence type="ECO:0000256" key="6">
    <source>
        <dbReference type="ARBA" id="ARBA00023136"/>
    </source>
</evidence>
<evidence type="ECO:0000256" key="4">
    <source>
        <dbReference type="ARBA" id="ARBA00022692"/>
    </source>
</evidence>
<evidence type="ECO:0000313" key="9">
    <source>
        <dbReference type="Proteomes" id="UP000460272"/>
    </source>
</evidence>
<dbReference type="InterPro" id="IPR010290">
    <property type="entry name" value="TM_effector"/>
</dbReference>
<name>A0A6P2BTK0_9ACTN</name>
<keyword evidence="6 7" id="KW-0472">Membrane</keyword>